<evidence type="ECO:0000256" key="3">
    <source>
        <dbReference type="ARBA" id="ARBA00023274"/>
    </source>
</evidence>
<dbReference type="PROSITE" id="PS00936">
    <property type="entry name" value="RIBOSOMAL_L35"/>
    <property type="match status" value="1"/>
</dbReference>
<keyword evidence="3 5" id="KW-0687">Ribonucleoprotein</keyword>
<dbReference type="HAMAP" id="MF_00514">
    <property type="entry name" value="Ribosomal_bL35"/>
    <property type="match status" value="1"/>
</dbReference>
<dbReference type="PANTHER" id="PTHR33343:SF1">
    <property type="entry name" value="LARGE RIBOSOMAL SUBUNIT PROTEIN BL35M"/>
    <property type="match status" value="1"/>
</dbReference>
<proteinExistence type="inferred from homology"/>
<dbReference type="Pfam" id="PF01632">
    <property type="entry name" value="Ribosomal_L35p"/>
    <property type="match status" value="1"/>
</dbReference>
<dbReference type="GO" id="GO:0003735">
    <property type="term" value="F:structural constituent of ribosome"/>
    <property type="evidence" value="ECO:0007669"/>
    <property type="project" value="InterPro"/>
</dbReference>
<dbReference type="GO" id="GO:0022625">
    <property type="term" value="C:cytosolic large ribosomal subunit"/>
    <property type="evidence" value="ECO:0007669"/>
    <property type="project" value="TreeGrafter"/>
</dbReference>
<evidence type="ECO:0000313" key="9">
    <source>
        <dbReference type="Proteomes" id="UP000078292"/>
    </source>
</evidence>
<comment type="caution">
    <text evidence="8">The sequence shown here is derived from an EMBL/GenBank/DDBJ whole genome shotgun (WGS) entry which is preliminary data.</text>
</comment>
<dbReference type="GO" id="GO:0006412">
    <property type="term" value="P:translation"/>
    <property type="evidence" value="ECO:0007669"/>
    <property type="project" value="UniProtKB-UniRule"/>
</dbReference>
<dbReference type="NCBIfam" id="TIGR00001">
    <property type="entry name" value="rpmI_bact"/>
    <property type="match status" value="1"/>
</dbReference>
<protein>
    <recommendedName>
        <fullName evidence="4 5">Large ribosomal subunit protein bL35</fullName>
    </recommendedName>
</protein>
<evidence type="ECO:0000256" key="6">
    <source>
        <dbReference type="RuleBase" id="RU000568"/>
    </source>
</evidence>
<dbReference type="OrthoDB" id="9804851at2"/>
<dbReference type="InterPro" id="IPR021137">
    <property type="entry name" value="Ribosomal_bL35-like"/>
</dbReference>
<dbReference type="FunFam" id="4.10.410.60:FF:000001">
    <property type="entry name" value="50S ribosomal protein L35"/>
    <property type="match status" value="1"/>
</dbReference>
<reference evidence="7" key="3">
    <citation type="submission" date="2021-09" db="EMBL/GenBank/DDBJ databases">
        <authorList>
            <person name="Gilroy R."/>
        </authorList>
    </citation>
    <scope>NUCLEOTIDE SEQUENCE</scope>
    <source>
        <strain evidence="7">ChiHjej13B12-14962</strain>
    </source>
</reference>
<dbReference type="AlphaFoldDB" id="A0A1B7LWX2"/>
<reference evidence="7" key="2">
    <citation type="journal article" date="2021" name="PeerJ">
        <title>Extensive microbial diversity within the chicken gut microbiome revealed by metagenomics and culture.</title>
        <authorList>
            <person name="Gilroy R."/>
            <person name="Ravi A."/>
            <person name="Getino M."/>
            <person name="Pursley I."/>
            <person name="Horton D.L."/>
            <person name="Alikhan N.F."/>
            <person name="Baker D."/>
            <person name="Gharbi K."/>
            <person name="Hall N."/>
            <person name="Watson M."/>
            <person name="Adriaenssens E.M."/>
            <person name="Foster-Nyarko E."/>
            <person name="Jarju S."/>
            <person name="Secka A."/>
            <person name="Antonio M."/>
            <person name="Oren A."/>
            <person name="Chaudhuri R.R."/>
            <person name="La Ragione R."/>
            <person name="Hildebrand F."/>
            <person name="Pallen M.J."/>
        </authorList>
    </citation>
    <scope>NUCLEOTIDE SEQUENCE</scope>
    <source>
        <strain evidence="7">ChiHjej13B12-14962</strain>
    </source>
</reference>
<dbReference type="PANTHER" id="PTHR33343">
    <property type="entry name" value="54S RIBOSOMAL PROTEIN BL35M"/>
    <property type="match status" value="1"/>
</dbReference>
<dbReference type="SUPFAM" id="SSF143034">
    <property type="entry name" value="L35p-like"/>
    <property type="match status" value="1"/>
</dbReference>
<reference evidence="8 9" key="1">
    <citation type="submission" date="2016-04" db="EMBL/GenBank/DDBJ databases">
        <title>First whole genome shotgun sequence of the bacterium Enteractinococcus sp. strain UASWS1574.</title>
        <authorList>
            <person name="Crovadore J."/>
            <person name="Chablais R."/>
            <person name="Lefort F."/>
        </authorList>
    </citation>
    <scope>NUCLEOTIDE SEQUENCE [LARGE SCALE GENOMIC DNA]</scope>
    <source>
        <strain evidence="8 9">UASWS1574</strain>
    </source>
</reference>
<evidence type="ECO:0000256" key="5">
    <source>
        <dbReference type="HAMAP-Rule" id="MF_00514"/>
    </source>
</evidence>
<name>A0A1B7LWX2_9MICC</name>
<dbReference type="InterPro" id="IPR037229">
    <property type="entry name" value="Ribosomal_bL35_sf"/>
</dbReference>
<evidence type="ECO:0000256" key="1">
    <source>
        <dbReference type="ARBA" id="ARBA00006598"/>
    </source>
</evidence>
<organism evidence="8 9">
    <name type="scientific">Enteractinococcus helveticum</name>
    <dbReference type="NCBI Taxonomy" id="1837282"/>
    <lineage>
        <taxon>Bacteria</taxon>
        <taxon>Bacillati</taxon>
        <taxon>Actinomycetota</taxon>
        <taxon>Actinomycetes</taxon>
        <taxon>Micrococcales</taxon>
        <taxon>Micrococcaceae</taxon>
    </lineage>
</organism>
<dbReference type="STRING" id="1837282.A6F49_16995"/>
<dbReference type="InterPro" id="IPR018265">
    <property type="entry name" value="Ribosomal_bL35_CS"/>
</dbReference>
<sequence>MPKMKTHNGARKRFRVTGSGKLMRERANRRHYLEHKSSRYKRRLKPDVALAKADVARIRRMLGI</sequence>
<evidence type="ECO:0000313" key="8">
    <source>
        <dbReference type="EMBL" id="OAV59530.1"/>
    </source>
</evidence>
<dbReference type="EMBL" id="DYXC01000072">
    <property type="protein sequence ID" value="HJF14443.1"/>
    <property type="molecule type" value="Genomic_DNA"/>
</dbReference>
<keyword evidence="9" id="KW-1185">Reference proteome</keyword>
<keyword evidence="2 5" id="KW-0689">Ribosomal protein</keyword>
<dbReference type="Proteomes" id="UP000703315">
    <property type="component" value="Unassembled WGS sequence"/>
</dbReference>
<dbReference type="Proteomes" id="UP000078292">
    <property type="component" value="Unassembled WGS sequence"/>
</dbReference>
<comment type="similarity">
    <text evidence="1 5 6">Belongs to the bacterial ribosomal protein bL35 family.</text>
</comment>
<evidence type="ECO:0000256" key="2">
    <source>
        <dbReference type="ARBA" id="ARBA00022980"/>
    </source>
</evidence>
<dbReference type="EMBL" id="LXEY01000022">
    <property type="protein sequence ID" value="OAV59530.1"/>
    <property type="molecule type" value="Genomic_DNA"/>
</dbReference>
<dbReference type="Gene3D" id="4.10.410.60">
    <property type="match status" value="1"/>
</dbReference>
<evidence type="ECO:0000256" key="4">
    <source>
        <dbReference type="ARBA" id="ARBA00071664"/>
    </source>
</evidence>
<dbReference type="InterPro" id="IPR001706">
    <property type="entry name" value="Ribosomal_bL35"/>
</dbReference>
<dbReference type="PRINTS" id="PR00064">
    <property type="entry name" value="RIBOSOMALL35"/>
</dbReference>
<accession>A0A1B7LWX2</accession>
<gene>
    <name evidence="5 7" type="primary">rpmI</name>
    <name evidence="8" type="ORF">A6F49_16995</name>
    <name evidence="7" type="ORF">K8V32_06495</name>
</gene>
<dbReference type="RefSeq" id="WP_043058549.1">
    <property type="nucleotide sequence ID" value="NZ_DYXC01000072.1"/>
</dbReference>
<evidence type="ECO:0000313" key="7">
    <source>
        <dbReference type="EMBL" id="HJF14443.1"/>
    </source>
</evidence>